<accession>A0A381QQI9</accession>
<reference evidence="1" key="1">
    <citation type="submission" date="2018-05" db="EMBL/GenBank/DDBJ databases">
        <authorList>
            <person name="Lanie J.A."/>
            <person name="Ng W.-L."/>
            <person name="Kazmierczak K.M."/>
            <person name="Andrzejewski T.M."/>
            <person name="Davidsen T.M."/>
            <person name="Wayne K.J."/>
            <person name="Tettelin H."/>
            <person name="Glass J.I."/>
            <person name="Rusch D."/>
            <person name="Podicherti R."/>
            <person name="Tsui H.-C.T."/>
            <person name="Winkler M.E."/>
        </authorList>
    </citation>
    <scope>NUCLEOTIDE SEQUENCE</scope>
</reference>
<organism evidence="1">
    <name type="scientific">marine metagenome</name>
    <dbReference type="NCBI Taxonomy" id="408172"/>
    <lineage>
        <taxon>unclassified sequences</taxon>
        <taxon>metagenomes</taxon>
        <taxon>ecological metagenomes</taxon>
    </lineage>
</organism>
<dbReference type="EMBL" id="UINC01001475">
    <property type="protein sequence ID" value="SUZ81625.1"/>
    <property type="molecule type" value="Genomic_DNA"/>
</dbReference>
<proteinExistence type="predicted"/>
<gene>
    <name evidence="1" type="ORF">METZ01_LOCUS34479</name>
</gene>
<protein>
    <submittedName>
        <fullName evidence="1">Uncharacterized protein</fullName>
    </submittedName>
</protein>
<dbReference type="AlphaFoldDB" id="A0A381QQI9"/>
<evidence type="ECO:0000313" key="1">
    <source>
        <dbReference type="EMBL" id="SUZ81625.1"/>
    </source>
</evidence>
<sequence length="48" mass="5490">MPITVFPCAIVPRLIVTDSRMITLFPMTVMVFSPEYFRSWGASPIEQL</sequence>
<name>A0A381QQI9_9ZZZZ</name>